<feature type="compositionally biased region" description="Basic residues" evidence="1">
    <location>
        <begin position="60"/>
        <end position="73"/>
    </location>
</feature>
<feature type="compositionally biased region" description="Low complexity" evidence="1">
    <location>
        <begin position="12"/>
        <end position="22"/>
    </location>
</feature>
<sequence length="103" mass="11396">HRSRRRRCHHLAAQPRAPADRPGPARRGRRRAAVARARGGRRPVPAPARPVGRGAVRGVPRLRRRLPARHRVPRPGGRGVGPADPGRRAPRAAVRWIGPHRPL</sequence>
<proteinExistence type="predicted"/>
<evidence type="ECO:0000256" key="1">
    <source>
        <dbReference type="SAM" id="MobiDB-lite"/>
    </source>
</evidence>
<feature type="compositionally biased region" description="Low complexity" evidence="1">
    <location>
        <begin position="49"/>
        <end position="59"/>
    </location>
</feature>
<feature type="region of interest" description="Disordered" evidence="1">
    <location>
        <begin position="1"/>
        <end position="103"/>
    </location>
</feature>
<dbReference type="GO" id="GO:0051301">
    <property type="term" value="P:cell division"/>
    <property type="evidence" value="ECO:0007669"/>
    <property type="project" value="UniProtKB-KW"/>
</dbReference>
<dbReference type="AlphaFoldDB" id="A0A6J4JGT2"/>
<gene>
    <name evidence="2" type="ORF">AVDCRST_MAG57-3709</name>
</gene>
<keyword evidence="2" id="KW-0131">Cell cycle</keyword>
<keyword evidence="2" id="KW-0132">Cell division</keyword>
<name>A0A6J4JGT2_9ACTN</name>
<accession>A0A6J4JGT2</accession>
<feature type="non-terminal residue" evidence="2">
    <location>
        <position position="1"/>
    </location>
</feature>
<evidence type="ECO:0000313" key="2">
    <source>
        <dbReference type="EMBL" id="CAA9279688.1"/>
    </source>
</evidence>
<feature type="compositionally biased region" description="Basic residues" evidence="1">
    <location>
        <begin position="24"/>
        <end position="41"/>
    </location>
</feature>
<protein>
    <submittedName>
        <fullName evidence="2">Sporulation and cell division protein SsgA</fullName>
    </submittedName>
</protein>
<dbReference type="EMBL" id="CADCTI010000299">
    <property type="protein sequence ID" value="CAA9279688.1"/>
    <property type="molecule type" value="Genomic_DNA"/>
</dbReference>
<reference evidence="2" key="1">
    <citation type="submission" date="2020-02" db="EMBL/GenBank/DDBJ databases">
        <authorList>
            <person name="Meier V. D."/>
        </authorList>
    </citation>
    <scope>NUCLEOTIDE SEQUENCE</scope>
    <source>
        <strain evidence="2">AVDCRST_MAG57</strain>
    </source>
</reference>
<organism evidence="2">
    <name type="scientific">uncultured Blastococcus sp</name>
    <dbReference type="NCBI Taxonomy" id="217144"/>
    <lineage>
        <taxon>Bacteria</taxon>
        <taxon>Bacillati</taxon>
        <taxon>Actinomycetota</taxon>
        <taxon>Actinomycetes</taxon>
        <taxon>Geodermatophilales</taxon>
        <taxon>Geodermatophilaceae</taxon>
        <taxon>Blastococcus</taxon>
        <taxon>environmental samples</taxon>
    </lineage>
</organism>
<feature type="non-terminal residue" evidence="2">
    <location>
        <position position="103"/>
    </location>
</feature>
<feature type="compositionally biased region" description="Basic residues" evidence="1">
    <location>
        <begin position="1"/>
        <end position="10"/>
    </location>
</feature>